<dbReference type="RefSeq" id="WP_066964472.1">
    <property type="nucleotide sequence ID" value="NZ_CP023449.1"/>
</dbReference>
<keyword evidence="3 8" id="KW-0479">Metal-binding</keyword>
<dbReference type="InterPro" id="IPR001128">
    <property type="entry name" value="Cyt_P450"/>
</dbReference>
<dbReference type="EMBL" id="NWUF01000013">
    <property type="protein sequence ID" value="PCE41683.1"/>
    <property type="molecule type" value="Genomic_DNA"/>
</dbReference>
<dbReference type="Gene3D" id="1.10.630.10">
    <property type="entry name" value="Cytochrome P450"/>
    <property type="match status" value="1"/>
</dbReference>
<dbReference type="OrthoDB" id="5522954at2"/>
<evidence type="ECO:0000256" key="4">
    <source>
        <dbReference type="ARBA" id="ARBA00023002"/>
    </source>
</evidence>
<dbReference type="InterPro" id="IPR036396">
    <property type="entry name" value="Cyt_P450_sf"/>
</dbReference>
<dbReference type="FunFam" id="1.10.630.10:FF:000018">
    <property type="entry name" value="Cytochrome P450 monooxygenase"/>
    <property type="match status" value="1"/>
</dbReference>
<comment type="caution">
    <text evidence="9">The sequence shown here is derived from an EMBL/GenBank/DDBJ whole genome shotgun (WGS) entry which is preliminary data.</text>
</comment>
<accession>A0A2A4FTF5</accession>
<dbReference type="GO" id="GO:0020037">
    <property type="term" value="F:heme binding"/>
    <property type="evidence" value="ECO:0007669"/>
    <property type="project" value="InterPro"/>
</dbReference>
<evidence type="ECO:0000313" key="10">
    <source>
        <dbReference type="Proteomes" id="UP000218934"/>
    </source>
</evidence>
<keyword evidence="4 8" id="KW-0560">Oxidoreductase</keyword>
<evidence type="ECO:0000256" key="7">
    <source>
        <dbReference type="ARBA" id="ARBA00043906"/>
    </source>
</evidence>
<evidence type="ECO:0000256" key="8">
    <source>
        <dbReference type="RuleBase" id="RU000461"/>
    </source>
</evidence>
<dbReference type="PANTHER" id="PTHR46696">
    <property type="entry name" value="P450, PUTATIVE (EUROFUNG)-RELATED"/>
    <property type="match status" value="1"/>
</dbReference>
<dbReference type="InterPro" id="IPR002397">
    <property type="entry name" value="Cyt_P450_B"/>
</dbReference>
<evidence type="ECO:0000256" key="2">
    <source>
        <dbReference type="ARBA" id="ARBA00022617"/>
    </source>
</evidence>
<evidence type="ECO:0000256" key="5">
    <source>
        <dbReference type="ARBA" id="ARBA00023004"/>
    </source>
</evidence>
<dbReference type="PRINTS" id="PR00359">
    <property type="entry name" value="BP450"/>
</dbReference>
<proteinExistence type="inferred from homology"/>
<evidence type="ECO:0000256" key="1">
    <source>
        <dbReference type="ARBA" id="ARBA00010617"/>
    </source>
</evidence>
<keyword evidence="2 8" id="KW-0349">Heme</keyword>
<dbReference type="PROSITE" id="PS00086">
    <property type="entry name" value="CYTOCHROME_P450"/>
    <property type="match status" value="1"/>
</dbReference>
<keyword evidence="5 8" id="KW-0408">Iron</keyword>
<dbReference type="PANTHER" id="PTHR46696:SF1">
    <property type="entry name" value="CYTOCHROME P450 YJIB-RELATED"/>
    <property type="match status" value="1"/>
</dbReference>
<dbReference type="InterPro" id="IPR017972">
    <property type="entry name" value="Cyt_P450_CS"/>
</dbReference>
<keyword evidence="10" id="KW-1185">Reference proteome</keyword>
<dbReference type="GO" id="GO:0016705">
    <property type="term" value="F:oxidoreductase activity, acting on paired donors, with incorporation or reduction of molecular oxygen"/>
    <property type="evidence" value="ECO:0007669"/>
    <property type="project" value="InterPro"/>
</dbReference>
<gene>
    <name evidence="9" type="ORF">COO09_14300</name>
</gene>
<evidence type="ECO:0000256" key="3">
    <source>
        <dbReference type="ARBA" id="ARBA00022723"/>
    </source>
</evidence>
<dbReference type="Proteomes" id="UP000218934">
    <property type="component" value="Unassembled WGS sequence"/>
</dbReference>
<organism evidence="9 10">
    <name type="scientific">Rhizorhabdus dicambivorans</name>
    <dbReference type="NCBI Taxonomy" id="1850238"/>
    <lineage>
        <taxon>Bacteria</taxon>
        <taxon>Pseudomonadati</taxon>
        <taxon>Pseudomonadota</taxon>
        <taxon>Alphaproteobacteria</taxon>
        <taxon>Sphingomonadales</taxon>
        <taxon>Sphingomonadaceae</taxon>
        <taxon>Rhizorhabdus</taxon>
    </lineage>
</organism>
<reference evidence="9 10" key="1">
    <citation type="submission" date="2017-09" db="EMBL/GenBank/DDBJ databases">
        <title>The Catabolism of 3,6-Dichlorosalicylic acid is Initiated by the Cytochrome P450 Monooxygenase DsmABC in Rhizorhabdus dicambivorans Ndbn-20.</title>
        <authorList>
            <person name="Na L."/>
        </authorList>
    </citation>
    <scope>NUCLEOTIDE SEQUENCE [LARGE SCALE GENOMIC DNA]</scope>
    <source>
        <strain evidence="9 10">Ndbn-20m</strain>
    </source>
</reference>
<dbReference type="KEGG" id="rdi:CMV14_09375"/>
<protein>
    <submittedName>
        <fullName evidence="9">Cytochrome P450</fullName>
    </submittedName>
</protein>
<dbReference type="AlphaFoldDB" id="A0A2A4FTF5"/>
<comment type="similarity">
    <text evidence="1 8">Belongs to the cytochrome P450 family.</text>
</comment>
<dbReference type="GO" id="GO:0004497">
    <property type="term" value="F:monooxygenase activity"/>
    <property type="evidence" value="ECO:0007669"/>
    <property type="project" value="UniProtKB-KW"/>
</dbReference>
<evidence type="ECO:0000256" key="6">
    <source>
        <dbReference type="ARBA" id="ARBA00023033"/>
    </source>
</evidence>
<dbReference type="Pfam" id="PF00067">
    <property type="entry name" value="p450"/>
    <property type="match status" value="1"/>
</dbReference>
<comment type="function">
    <text evidence="7">Cytochromes P450 are a group of heme-thiolate monooxygenases. They oxidize a variety of structurally unrelated compounds, including steroids, fatty acids, and xenobiotics.</text>
</comment>
<dbReference type="GO" id="GO:0005506">
    <property type="term" value="F:iron ion binding"/>
    <property type="evidence" value="ECO:0007669"/>
    <property type="project" value="InterPro"/>
</dbReference>
<dbReference type="SUPFAM" id="SSF48264">
    <property type="entry name" value="Cytochrome P450"/>
    <property type="match status" value="1"/>
</dbReference>
<dbReference type="CDD" id="cd20625">
    <property type="entry name" value="CYP164-like"/>
    <property type="match status" value="1"/>
</dbReference>
<sequence length="402" mass="44646">MESQSIAGEAGGEAVDRRMAALVGDPGFHVDPYPAYREFLRAPGWRTPSGYRVFSRYKDVQDILRDPTAFGQEGIPYPNFHVLNPPEHTRLRKLVAKAFTQRAVNDRIGQITAFVDELIDDVVADGSMDFMGRFALELPGRVGASLLDVPYEDIHLWNHWLWAIGQFRGKTHYLGEGSDADKKIAKDAAAAAADYFRNLVADRHSVRGTDIVSSLFSAREGEDRLSDEEIMYSLVLILGGSLHTTASQLGNIFRALFEHPDQLALLEADPSLVNGVVEEGLRYDGSLQAEYRVCRVDTEVNGVAVEAGTPIIVAVGAANRDPEQFPDPDRFDIRRENAAQHLTFGMGIHRCLGAQLAQAEMRIAVEALIRRLPSLRQAGALEQHEYDRWRGLRSLPVAWEVA</sequence>
<name>A0A2A4FTF5_9SPHN</name>
<evidence type="ECO:0000313" key="9">
    <source>
        <dbReference type="EMBL" id="PCE41683.1"/>
    </source>
</evidence>
<keyword evidence="6 8" id="KW-0503">Monooxygenase</keyword>